<feature type="region of interest" description="Disordered" evidence="1">
    <location>
        <begin position="311"/>
        <end position="347"/>
    </location>
</feature>
<dbReference type="EMBL" id="NCKW01002985">
    <property type="protein sequence ID" value="POM77082.1"/>
    <property type="molecule type" value="Genomic_DNA"/>
</dbReference>
<accession>A0A2P4YGZ0</accession>
<reference evidence="2 3" key="1">
    <citation type="journal article" date="2017" name="Genome Biol. Evol.">
        <title>Phytophthora megakarya and P. palmivora, closely related causal agents of cacao black pod rot, underwent increases in genome sizes and gene numbers by different mechanisms.</title>
        <authorList>
            <person name="Ali S.S."/>
            <person name="Shao J."/>
            <person name="Lary D.J."/>
            <person name="Kronmiller B."/>
            <person name="Shen D."/>
            <person name="Strem M.D."/>
            <person name="Amoako-Attah I."/>
            <person name="Akrofi A.Y."/>
            <person name="Begoude B.A."/>
            <person name="Ten Hoopen G.M."/>
            <person name="Coulibaly K."/>
            <person name="Kebe B.I."/>
            <person name="Melnick R.L."/>
            <person name="Guiltinan M.J."/>
            <person name="Tyler B.M."/>
            <person name="Meinhardt L.W."/>
            <person name="Bailey B.A."/>
        </authorList>
    </citation>
    <scope>NUCLEOTIDE SEQUENCE [LARGE SCALE GENOMIC DNA]</scope>
    <source>
        <strain evidence="3">sbr112.9</strain>
    </source>
</reference>
<protein>
    <submittedName>
        <fullName evidence="2">Uncharacterized protein</fullName>
    </submittedName>
</protein>
<dbReference type="Proteomes" id="UP000237271">
    <property type="component" value="Unassembled WGS sequence"/>
</dbReference>
<dbReference type="PANTHER" id="PTHR34894:SF5">
    <property type="entry name" value="EF-HAND DOMAIN-CONTAINING PROTEIN"/>
    <property type="match status" value="1"/>
</dbReference>
<comment type="caution">
    <text evidence="2">The sequence shown here is derived from an EMBL/GenBank/DDBJ whole genome shotgun (WGS) entry which is preliminary data.</text>
</comment>
<sequence>MENGPDVHVMDAVWQLLEALDGHRMHDSKSGYHRRHVPLPAPIHVQPLQPQPQQVVSQRVDIVNLVISTETITGVYRRIPILAKLFAALTDTSLGAAGVDTAGGGMSKIVSNYGKRARCTILCHEEDSKEKVSDPLPVSSKVPLTTEGENVREDVEAMSLLLVKISKFVRSLAPLVDSDDSAHTSMSASDNVLTIMDLATKLEDASALTESPTALKGGGGGKRRLSLAADREVPVLLAVQSLARSNDFSVVSKLIATSVEAKMTRVRTAVAEAEVDDEDDDDDDDDSVVVMEGDEEVLKIVKNLRRASAKSAQIPEVQDQKQVQIQGGGGQNASRDGDPTPLRSGKGDIQASIKNAAALRGVKLFSVDILLRIVNQLYRDNYESMVSTLQYGNRRMEFSEFIYDWHIRKYGLKTLAQRHLLKLIQSLRKHEKKSFQCQL</sequence>
<gene>
    <name evidence="2" type="ORF">PHPALM_5591</name>
</gene>
<organism evidence="2 3">
    <name type="scientific">Phytophthora palmivora</name>
    <dbReference type="NCBI Taxonomy" id="4796"/>
    <lineage>
        <taxon>Eukaryota</taxon>
        <taxon>Sar</taxon>
        <taxon>Stramenopiles</taxon>
        <taxon>Oomycota</taxon>
        <taxon>Peronosporomycetes</taxon>
        <taxon>Peronosporales</taxon>
        <taxon>Peronosporaceae</taxon>
        <taxon>Phytophthora</taxon>
    </lineage>
</organism>
<dbReference type="OrthoDB" id="163938at2759"/>
<dbReference type="AlphaFoldDB" id="A0A2P4YGZ0"/>
<proteinExistence type="predicted"/>
<keyword evidence="3" id="KW-1185">Reference proteome</keyword>
<evidence type="ECO:0000313" key="2">
    <source>
        <dbReference type="EMBL" id="POM77082.1"/>
    </source>
</evidence>
<evidence type="ECO:0000256" key="1">
    <source>
        <dbReference type="SAM" id="MobiDB-lite"/>
    </source>
</evidence>
<dbReference type="PANTHER" id="PTHR34894">
    <property type="entry name" value="SAM-DEPENDENT METHYLTRANSFERASE RSMI, CONSERVED SITE"/>
    <property type="match status" value="1"/>
</dbReference>
<evidence type="ECO:0000313" key="3">
    <source>
        <dbReference type="Proteomes" id="UP000237271"/>
    </source>
</evidence>
<name>A0A2P4YGZ0_9STRA</name>